<dbReference type="Gene3D" id="2.40.70.10">
    <property type="entry name" value="Acid Proteases"/>
    <property type="match status" value="1"/>
</dbReference>
<dbReference type="EMBL" id="CP038141">
    <property type="protein sequence ID" value="QDH17147.1"/>
    <property type="molecule type" value="Genomic_DNA"/>
</dbReference>
<dbReference type="InterPro" id="IPR021109">
    <property type="entry name" value="Peptidase_aspartic_dom_sf"/>
</dbReference>
<protein>
    <submittedName>
        <fullName evidence="1">Uncharacterized protein</fullName>
    </submittedName>
</protein>
<dbReference type="KEGG" id="ssam:E3D00_05890"/>
<name>A0A4Y6ULB0_9PROT</name>
<dbReference type="SUPFAM" id="SSF50630">
    <property type="entry name" value="Acid proteases"/>
    <property type="match status" value="1"/>
</dbReference>
<dbReference type="Proteomes" id="UP000316313">
    <property type="component" value="Chromosome"/>
</dbReference>
<dbReference type="Pfam" id="PF13650">
    <property type="entry name" value="Asp_protease_2"/>
    <property type="match status" value="1"/>
</dbReference>
<organism evidence="1 2">
    <name type="scientific">Swingsia samuiensis</name>
    <dbReference type="NCBI Taxonomy" id="1293412"/>
    <lineage>
        <taxon>Bacteria</taxon>
        <taxon>Pseudomonadati</taxon>
        <taxon>Pseudomonadota</taxon>
        <taxon>Alphaproteobacteria</taxon>
        <taxon>Acetobacterales</taxon>
        <taxon>Acetobacteraceae</taxon>
        <taxon>Swingsia</taxon>
    </lineage>
</organism>
<evidence type="ECO:0000313" key="1">
    <source>
        <dbReference type="EMBL" id="QDH17147.1"/>
    </source>
</evidence>
<reference evidence="1 2" key="1">
    <citation type="submission" date="2019-03" db="EMBL/GenBank/DDBJ databases">
        <title>The complete genome sequence of Swingsia samuiensis NBRC107927(T).</title>
        <authorList>
            <person name="Chua K.-O."/>
            <person name="Chan K.-G."/>
            <person name="See-Too W.-S."/>
        </authorList>
    </citation>
    <scope>NUCLEOTIDE SEQUENCE [LARGE SCALE GENOMIC DNA]</scope>
    <source>
        <strain evidence="1 2">AH83</strain>
    </source>
</reference>
<sequence length="467" mass="52637">MMLLNVFKKRNFFLLIPLCASVIMGSLPKEGYAEEKRILVFDPELVNQDRSGPPYIAVRDSKGILEAMERGDDTALLILRDRLAQDYRKDADYASQFMLSLCDASLARLHGNYARSNQILMQARQDLGPLKNTINPFIYIIDQMRSGNLFLQGKIKDWANMQEWLAQEYYVPLRQHYHISNLEFRNDDVITLTVPASQIPQDEVIEASENRIPFNGYTAALDDHGLIEAKGPITINGEVVSAVLDTGTFASSLPRSYVEKHPSLKVVGVSHDISSGNRRRHTEYYVLIDTLKLGGTTFHNQMFSISKDEEIMIGLQQLSQLRHVTIGRKGATFGINAPFSCKNELVMSSFRGGYSAKWLLPVELNRDSVMAIVNTGDDSPEVVIKKVGELPSSIHARSVEEYGYNNDGFYTESVASKRMNIKLGDVSIEDYLKYREEPSDLPAMLSTAALRYGSYSFDWPTQKACFQ</sequence>
<proteinExistence type="predicted"/>
<dbReference type="AlphaFoldDB" id="A0A4Y6ULB0"/>
<dbReference type="OrthoDB" id="7260899at2"/>
<gene>
    <name evidence="1" type="ORF">E3D00_05890</name>
</gene>
<evidence type="ECO:0000313" key="2">
    <source>
        <dbReference type="Proteomes" id="UP000316313"/>
    </source>
</evidence>
<keyword evidence="2" id="KW-1185">Reference proteome</keyword>
<accession>A0A4Y6ULB0</accession>